<reference evidence="1 2" key="1">
    <citation type="journal article" date="2019" name="Nat. Ecol. Evol.">
        <title>Megaphylogeny resolves global patterns of mushroom evolution.</title>
        <authorList>
            <person name="Varga T."/>
            <person name="Krizsan K."/>
            <person name="Foldi C."/>
            <person name="Dima B."/>
            <person name="Sanchez-Garcia M."/>
            <person name="Sanchez-Ramirez S."/>
            <person name="Szollosi G.J."/>
            <person name="Szarkandi J.G."/>
            <person name="Papp V."/>
            <person name="Albert L."/>
            <person name="Andreopoulos W."/>
            <person name="Angelini C."/>
            <person name="Antonin V."/>
            <person name="Barry K.W."/>
            <person name="Bougher N.L."/>
            <person name="Buchanan P."/>
            <person name="Buyck B."/>
            <person name="Bense V."/>
            <person name="Catcheside P."/>
            <person name="Chovatia M."/>
            <person name="Cooper J."/>
            <person name="Damon W."/>
            <person name="Desjardin D."/>
            <person name="Finy P."/>
            <person name="Geml J."/>
            <person name="Haridas S."/>
            <person name="Hughes K."/>
            <person name="Justo A."/>
            <person name="Karasinski D."/>
            <person name="Kautmanova I."/>
            <person name="Kiss B."/>
            <person name="Kocsube S."/>
            <person name="Kotiranta H."/>
            <person name="LaButti K.M."/>
            <person name="Lechner B.E."/>
            <person name="Liimatainen K."/>
            <person name="Lipzen A."/>
            <person name="Lukacs Z."/>
            <person name="Mihaltcheva S."/>
            <person name="Morgado L.N."/>
            <person name="Niskanen T."/>
            <person name="Noordeloos M.E."/>
            <person name="Ohm R.A."/>
            <person name="Ortiz-Santana B."/>
            <person name="Ovrebo C."/>
            <person name="Racz N."/>
            <person name="Riley R."/>
            <person name="Savchenko A."/>
            <person name="Shiryaev A."/>
            <person name="Soop K."/>
            <person name="Spirin V."/>
            <person name="Szebenyi C."/>
            <person name="Tomsovsky M."/>
            <person name="Tulloss R.E."/>
            <person name="Uehling J."/>
            <person name="Grigoriev I.V."/>
            <person name="Vagvolgyi C."/>
            <person name="Papp T."/>
            <person name="Martin F.M."/>
            <person name="Miettinen O."/>
            <person name="Hibbett D.S."/>
            <person name="Nagy L.G."/>
        </authorList>
    </citation>
    <scope>NUCLEOTIDE SEQUENCE [LARGE SCALE GENOMIC DNA]</scope>
    <source>
        <strain evidence="1 2">NL-1719</strain>
    </source>
</reference>
<evidence type="ECO:0000313" key="1">
    <source>
        <dbReference type="EMBL" id="TFK75029.1"/>
    </source>
</evidence>
<name>A0ACD3BBK2_9AGAR</name>
<protein>
    <submittedName>
        <fullName evidence="1">Uncharacterized protein</fullName>
    </submittedName>
</protein>
<evidence type="ECO:0000313" key="2">
    <source>
        <dbReference type="Proteomes" id="UP000308600"/>
    </source>
</evidence>
<dbReference type="Proteomes" id="UP000308600">
    <property type="component" value="Unassembled WGS sequence"/>
</dbReference>
<sequence length="448" mass="50688">MARTRRSSPNATASGSGSNVIAPEVVTAVAASRKGSSTRKPRYQDMLLVAMSNLKKNKFSKDELVQAVGQVAQKLNRAAPLREYYLLSTLNQLLIHDYVKGNQDASYLQLNESLRDIIDEILREAEGNYVTRDACNALTEHCELFRRRVGVLRRHSKAELQKLVIEARATSWPRSRQGSRETSRASSPLTDLDEAMEEDDSDVEVARGLGNEMQVDNFEDLASMAGPSNLQMMCSSPIRRELSPGPCAAYPTPTSMPVRRIPRIPTASPPPSPTPARSPLSRHGTGNSMFFRQCMEEKDEELCNLRQSNLTYKEELAKQNEELDRYKQDLAAKDERIKNYKDELLEMGHQLTALRQEVSAYQGQITNLTETITELRKQIDDQAAQIQQSAEERRALEEREQTAQEEIEVLRQQLHTCTDEIKQQEEIRAQIARLSGPRDLNFLARMNI</sequence>
<proteinExistence type="predicted"/>
<dbReference type="EMBL" id="ML208265">
    <property type="protein sequence ID" value="TFK75029.1"/>
    <property type="molecule type" value="Genomic_DNA"/>
</dbReference>
<accession>A0ACD3BBK2</accession>
<organism evidence="1 2">
    <name type="scientific">Pluteus cervinus</name>
    <dbReference type="NCBI Taxonomy" id="181527"/>
    <lineage>
        <taxon>Eukaryota</taxon>
        <taxon>Fungi</taxon>
        <taxon>Dikarya</taxon>
        <taxon>Basidiomycota</taxon>
        <taxon>Agaricomycotina</taxon>
        <taxon>Agaricomycetes</taxon>
        <taxon>Agaricomycetidae</taxon>
        <taxon>Agaricales</taxon>
        <taxon>Pluteineae</taxon>
        <taxon>Pluteaceae</taxon>
        <taxon>Pluteus</taxon>
    </lineage>
</organism>
<keyword evidence="2" id="KW-1185">Reference proteome</keyword>
<gene>
    <name evidence="1" type="ORF">BDN72DRAFT_832738</name>
</gene>